<dbReference type="Pfam" id="PF00899">
    <property type="entry name" value="ThiF"/>
    <property type="match status" value="1"/>
</dbReference>
<keyword evidence="4" id="KW-1185">Reference proteome</keyword>
<evidence type="ECO:0000313" key="3">
    <source>
        <dbReference type="EMBL" id="UOF02887.1"/>
    </source>
</evidence>
<organism evidence="3 4">
    <name type="scientific">Bdellovibrio reynosensis</name>
    <dbReference type="NCBI Taxonomy" id="2835041"/>
    <lineage>
        <taxon>Bacteria</taxon>
        <taxon>Pseudomonadati</taxon>
        <taxon>Bdellovibrionota</taxon>
        <taxon>Bdellovibrionia</taxon>
        <taxon>Bdellovibrionales</taxon>
        <taxon>Pseudobdellovibrionaceae</taxon>
        <taxon>Bdellovibrio</taxon>
    </lineage>
</organism>
<dbReference type="RefSeq" id="WP_243540706.1">
    <property type="nucleotide sequence ID" value="NZ_CP093442.1"/>
</dbReference>
<protein>
    <submittedName>
        <fullName evidence="3">ThiF family adenylyltransferase</fullName>
    </submittedName>
</protein>
<evidence type="ECO:0000259" key="2">
    <source>
        <dbReference type="Pfam" id="PF20590"/>
    </source>
</evidence>
<dbReference type="InterPro" id="IPR046741">
    <property type="entry name" value="DUF6791"/>
</dbReference>
<dbReference type="Gene3D" id="3.40.50.720">
    <property type="entry name" value="NAD(P)-binding Rossmann-like Domain"/>
    <property type="match status" value="1"/>
</dbReference>
<gene>
    <name evidence="3" type="ORF">MNR06_07965</name>
</gene>
<dbReference type="InterPro" id="IPR000594">
    <property type="entry name" value="ThiF_NAD_FAD-bd"/>
</dbReference>
<feature type="domain" description="THIF-type NAD/FAD binding fold" evidence="1">
    <location>
        <begin position="172"/>
        <end position="300"/>
    </location>
</feature>
<dbReference type="GO" id="GO:0016779">
    <property type="term" value="F:nucleotidyltransferase activity"/>
    <property type="evidence" value="ECO:0007669"/>
    <property type="project" value="UniProtKB-KW"/>
</dbReference>
<dbReference type="InterPro" id="IPR035985">
    <property type="entry name" value="Ubiquitin-activating_enz"/>
</dbReference>
<feature type="domain" description="DUF6791" evidence="2">
    <location>
        <begin position="10"/>
        <end position="161"/>
    </location>
</feature>
<reference evidence="3" key="1">
    <citation type="submission" date="2022-03" db="EMBL/GenBank/DDBJ databases">
        <title>Genome Identification and Characterization of new species Bdellovibrio reynosense LBG001 sp. nov. from a Mexico soil sample.</title>
        <authorList>
            <person name="Camilli A."/>
            <person name="Ajao Y."/>
            <person name="Guo X."/>
        </authorList>
    </citation>
    <scope>NUCLEOTIDE SEQUENCE</scope>
    <source>
        <strain evidence="3">LBG001</strain>
    </source>
</reference>
<dbReference type="SUPFAM" id="SSF69572">
    <property type="entry name" value="Activating enzymes of the ubiquitin-like proteins"/>
    <property type="match status" value="1"/>
</dbReference>
<dbReference type="EMBL" id="CP093442">
    <property type="protein sequence ID" value="UOF02887.1"/>
    <property type="molecule type" value="Genomic_DNA"/>
</dbReference>
<evidence type="ECO:0000259" key="1">
    <source>
        <dbReference type="Pfam" id="PF00899"/>
    </source>
</evidence>
<proteinExistence type="predicted"/>
<evidence type="ECO:0000313" key="4">
    <source>
        <dbReference type="Proteomes" id="UP000830116"/>
    </source>
</evidence>
<dbReference type="NCBIfam" id="NF004805">
    <property type="entry name" value="PRK06153.1-4"/>
    <property type="match status" value="1"/>
</dbReference>
<keyword evidence="3" id="KW-0808">Transferase</keyword>
<dbReference type="Proteomes" id="UP000830116">
    <property type="component" value="Chromosome"/>
</dbReference>
<sequence>MSQQLINRSSDLKRLQDEGYEIEIRANHLLVKNVPYLTSRKEVRLGVLVSTLTLAGDKTTIPDDHQTHFQGEVPCHEDGSPNGKILNQSARRTLGNGVEIDHSFSARPKENGGRYLDYYDKITTYVAILEGPAQTVDPSATAKTFSVIPAETTSIFKYVDTASSRAAIGAVTDKLRTGKIGIIGLGGTGSYILDQIAKTPVDEIHLFDGDLFLQHNAFRSPGAPSIDTLLKKQNKAEYFGEIYSMMRNGIVVHPYEVNSTNLDHLKEMTFVFIAIDNGPAKRTIIEALEAWNIPFIDVGMGVYLAEDKVGGILRVTASSPAMRNHVHEKGRISFGAAHEENEYNRNIQIADLNALNGILAVIKWKKMMGFYLDFENEYFSTYTIDGNHLNNEDSDNEI</sequence>
<keyword evidence="3" id="KW-0548">Nucleotidyltransferase</keyword>
<dbReference type="Pfam" id="PF20590">
    <property type="entry name" value="DUF6791"/>
    <property type="match status" value="1"/>
</dbReference>
<dbReference type="NCBIfam" id="NF004804">
    <property type="entry name" value="PRK06153.1-3"/>
    <property type="match status" value="1"/>
</dbReference>
<dbReference type="CDD" id="cd01483">
    <property type="entry name" value="E1_enzyme_family"/>
    <property type="match status" value="1"/>
</dbReference>
<name>A0ABY4CD42_9BACT</name>
<accession>A0ABY4CD42</accession>